<dbReference type="GO" id="GO:0000271">
    <property type="term" value="P:polysaccharide biosynthetic process"/>
    <property type="evidence" value="ECO:0007669"/>
    <property type="project" value="TreeGrafter"/>
</dbReference>
<dbReference type="InterPro" id="IPR015424">
    <property type="entry name" value="PyrdxlP-dep_Trfase"/>
</dbReference>
<feature type="active site" description="Proton acceptor" evidence="1">
    <location>
        <position position="183"/>
    </location>
</feature>
<comment type="similarity">
    <text evidence="3">Belongs to the DegT/DnrJ/EryC1 family.</text>
</comment>
<keyword evidence="5" id="KW-1185">Reference proteome</keyword>
<name>A0A0D0P2S1_KITGR</name>
<sequence length="367" mass="39383">MPFTGADREFDDIGPEMMAAIEKVFRSGQVMNGESVHRLEQTLADLAGRAHARVVNSGTDAVYFALVAAGIGEGDEVLVGDISFVATLHAILRTGATPVFVDVTDEGTIDLDLAEEAVGPRTRALVMVQLYGRMAAPDPVEKFARAHGLALVEDAAQSLGAEVSGRRSGTLGLAGCHSFDAMKVIPAPGTGGVVLTDDPAVADSVEQLRRWGFSRAGTVVRLGHNSQMSSLTAAVLAVKLDQEERWLKQRRATASTYSAAFGDLGCGLPEHGSLRENIFHKYVLRTPRRDELAAALKAAGVETLVHYSYALHELPFMARHPHRVVGDGRAKKHAREVISLPIHPYLTDQEIDHVVTSTREVLAAAGR</sequence>
<proteinExistence type="inferred from homology"/>
<dbReference type="GO" id="GO:0030170">
    <property type="term" value="F:pyridoxal phosphate binding"/>
    <property type="evidence" value="ECO:0007669"/>
    <property type="project" value="TreeGrafter"/>
</dbReference>
<evidence type="ECO:0000313" key="4">
    <source>
        <dbReference type="EMBL" id="KIQ65941.1"/>
    </source>
</evidence>
<dbReference type="PATRIC" id="fig|2064.6.peg.2484"/>
<dbReference type="CDD" id="cd00616">
    <property type="entry name" value="AHBA_syn"/>
    <property type="match status" value="1"/>
</dbReference>
<dbReference type="Gene3D" id="3.90.1150.10">
    <property type="entry name" value="Aspartate Aminotransferase, domain 1"/>
    <property type="match status" value="1"/>
</dbReference>
<dbReference type="InterPro" id="IPR015421">
    <property type="entry name" value="PyrdxlP-dep_Trfase_major"/>
</dbReference>
<dbReference type="GO" id="GO:0008483">
    <property type="term" value="F:transaminase activity"/>
    <property type="evidence" value="ECO:0007669"/>
    <property type="project" value="TreeGrafter"/>
</dbReference>
<reference evidence="4 5" key="1">
    <citation type="submission" date="2015-02" db="EMBL/GenBank/DDBJ databases">
        <title>Draft genome sequence of Kitasatospora griseola MF730-N6, a bafilomycin, terpentecin and satosporin producer.</title>
        <authorList>
            <person name="Arens J.C."/>
            <person name="Haltli B."/>
            <person name="Kerr R.G."/>
        </authorList>
    </citation>
    <scope>NUCLEOTIDE SEQUENCE [LARGE SCALE GENOMIC DNA]</scope>
    <source>
        <strain evidence="4 5">MF730-N6</strain>
    </source>
</reference>
<dbReference type="PANTHER" id="PTHR30244:SF42">
    <property type="entry name" value="UDP-2-ACETAMIDO-2-DEOXY-3-OXO-D-GLUCURONATE AMINOTRANSFERASE"/>
    <property type="match status" value="1"/>
</dbReference>
<gene>
    <name evidence="4" type="ORF">TR51_11555</name>
</gene>
<dbReference type="STRING" id="2064.TR51_11555"/>
<dbReference type="PANTHER" id="PTHR30244">
    <property type="entry name" value="TRANSAMINASE"/>
    <property type="match status" value="1"/>
</dbReference>
<dbReference type="SUPFAM" id="SSF53383">
    <property type="entry name" value="PLP-dependent transferases"/>
    <property type="match status" value="1"/>
</dbReference>
<dbReference type="AlphaFoldDB" id="A0A0D0P2S1"/>
<dbReference type="PIRSF" id="PIRSF000390">
    <property type="entry name" value="PLP_StrS"/>
    <property type="match status" value="1"/>
</dbReference>
<evidence type="ECO:0000256" key="1">
    <source>
        <dbReference type="PIRSR" id="PIRSR000390-1"/>
    </source>
</evidence>
<dbReference type="Pfam" id="PF01041">
    <property type="entry name" value="DegT_DnrJ_EryC1"/>
    <property type="match status" value="1"/>
</dbReference>
<dbReference type="InterPro" id="IPR015422">
    <property type="entry name" value="PyrdxlP-dep_Trfase_small"/>
</dbReference>
<feature type="modified residue" description="N6-(pyridoxal phosphate)lysine" evidence="2">
    <location>
        <position position="183"/>
    </location>
</feature>
<keyword evidence="2 3" id="KW-0663">Pyridoxal phosphate</keyword>
<evidence type="ECO:0000256" key="2">
    <source>
        <dbReference type="PIRSR" id="PIRSR000390-2"/>
    </source>
</evidence>
<dbReference type="InterPro" id="IPR000653">
    <property type="entry name" value="DegT/StrS_aminotransferase"/>
</dbReference>
<dbReference type="Proteomes" id="UP000032066">
    <property type="component" value="Unassembled WGS sequence"/>
</dbReference>
<evidence type="ECO:0008006" key="6">
    <source>
        <dbReference type="Google" id="ProtNLM"/>
    </source>
</evidence>
<evidence type="ECO:0000256" key="3">
    <source>
        <dbReference type="RuleBase" id="RU004508"/>
    </source>
</evidence>
<dbReference type="EMBL" id="JXZB01000002">
    <property type="protein sequence ID" value="KIQ65941.1"/>
    <property type="molecule type" value="Genomic_DNA"/>
</dbReference>
<organism evidence="4 5">
    <name type="scientific">Kitasatospora griseola</name>
    <name type="common">Streptomyces griseolosporeus</name>
    <dbReference type="NCBI Taxonomy" id="2064"/>
    <lineage>
        <taxon>Bacteria</taxon>
        <taxon>Bacillati</taxon>
        <taxon>Actinomycetota</taxon>
        <taxon>Actinomycetes</taxon>
        <taxon>Kitasatosporales</taxon>
        <taxon>Streptomycetaceae</taxon>
        <taxon>Kitasatospora</taxon>
    </lineage>
</organism>
<dbReference type="Gene3D" id="3.40.640.10">
    <property type="entry name" value="Type I PLP-dependent aspartate aminotransferase-like (Major domain)"/>
    <property type="match status" value="1"/>
</dbReference>
<protein>
    <recommendedName>
        <fullName evidence="6">Erythromycin biosynthesis sensory transduction protein eryC1</fullName>
    </recommendedName>
</protein>
<comment type="caution">
    <text evidence="4">The sequence shown here is derived from an EMBL/GenBank/DDBJ whole genome shotgun (WGS) entry which is preliminary data.</text>
</comment>
<evidence type="ECO:0000313" key="5">
    <source>
        <dbReference type="Proteomes" id="UP000032066"/>
    </source>
</evidence>
<accession>A0A0D0P2S1</accession>